<dbReference type="InterPro" id="IPR011006">
    <property type="entry name" value="CheY-like_superfamily"/>
</dbReference>
<organism evidence="4 5">
    <name type="scientific">Palleronia marisminoris</name>
    <dbReference type="NCBI Taxonomy" id="315423"/>
    <lineage>
        <taxon>Bacteria</taxon>
        <taxon>Pseudomonadati</taxon>
        <taxon>Pseudomonadota</taxon>
        <taxon>Alphaproteobacteria</taxon>
        <taxon>Rhodobacterales</taxon>
        <taxon>Roseobacteraceae</taxon>
        <taxon>Palleronia</taxon>
    </lineage>
</organism>
<evidence type="ECO:0000313" key="4">
    <source>
        <dbReference type="EMBL" id="SLN50744.1"/>
    </source>
</evidence>
<dbReference type="PROSITE" id="PS50110">
    <property type="entry name" value="RESPONSE_REGULATORY"/>
    <property type="match status" value="1"/>
</dbReference>
<keyword evidence="1 4" id="KW-0378">Hydrolase</keyword>
<dbReference type="EMBL" id="FWFV01000006">
    <property type="protein sequence ID" value="SLN50744.1"/>
    <property type="molecule type" value="Genomic_DNA"/>
</dbReference>
<dbReference type="CDD" id="cd00156">
    <property type="entry name" value="REC"/>
    <property type="match status" value="1"/>
</dbReference>
<dbReference type="SUPFAM" id="SSF52172">
    <property type="entry name" value="CheY-like"/>
    <property type="match status" value="1"/>
</dbReference>
<evidence type="ECO:0000256" key="1">
    <source>
        <dbReference type="ARBA" id="ARBA00022801"/>
    </source>
</evidence>
<dbReference type="EC" id="3.1.3.3" evidence="4"/>
<dbReference type="InterPro" id="IPR001789">
    <property type="entry name" value="Sig_transdc_resp-reg_receiver"/>
</dbReference>
<dbReference type="GO" id="GO:0016791">
    <property type="term" value="F:phosphatase activity"/>
    <property type="evidence" value="ECO:0007669"/>
    <property type="project" value="TreeGrafter"/>
</dbReference>
<dbReference type="RefSeq" id="WP_085854274.1">
    <property type="nucleotide sequence ID" value="NZ_FOPF01000006.1"/>
</dbReference>
<dbReference type="PANTHER" id="PTHR43156:SF2">
    <property type="entry name" value="STAGE II SPORULATION PROTEIN E"/>
    <property type="match status" value="1"/>
</dbReference>
<dbReference type="SMART" id="SM00331">
    <property type="entry name" value="PP2C_SIG"/>
    <property type="match status" value="1"/>
</dbReference>
<keyword evidence="2" id="KW-0597">Phosphoprotein</keyword>
<dbReference type="Gene3D" id="3.40.50.2300">
    <property type="match status" value="1"/>
</dbReference>
<dbReference type="STRING" id="315423.SAMN04488020_10666"/>
<reference evidence="4 5" key="1">
    <citation type="submission" date="2017-03" db="EMBL/GenBank/DDBJ databases">
        <authorList>
            <person name="Afonso C.L."/>
            <person name="Miller P.J."/>
            <person name="Scott M.A."/>
            <person name="Spackman E."/>
            <person name="Goraichik I."/>
            <person name="Dimitrov K.M."/>
            <person name="Suarez D.L."/>
            <person name="Swayne D.E."/>
        </authorList>
    </citation>
    <scope>NUCLEOTIDE SEQUENCE [LARGE SCALE GENOMIC DNA]</scope>
    <source>
        <strain evidence="4 5">CECT 7066</strain>
    </source>
</reference>
<dbReference type="SMART" id="SM00448">
    <property type="entry name" value="REC"/>
    <property type="match status" value="1"/>
</dbReference>
<name>A0A1Y5SXW6_9RHOB</name>
<accession>A0A1Y5SXW6</accession>
<dbReference type="PANTHER" id="PTHR43156">
    <property type="entry name" value="STAGE II SPORULATION PROTEIN E-RELATED"/>
    <property type="match status" value="1"/>
</dbReference>
<proteinExistence type="predicted"/>
<dbReference type="Proteomes" id="UP000193870">
    <property type="component" value="Unassembled WGS sequence"/>
</dbReference>
<evidence type="ECO:0000259" key="3">
    <source>
        <dbReference type="PROSITE" id="PS50110"/>
    </source>
</evidence>
<dbReference type="Gene3D" id="3.60.40.10">
    <property type="entry name" value="PPM-type phosphatase domain"/>
    <property type="match status" value="1"/>
</dbReference>
<gene>
    <name evidence="4" type="primary">rsbP</name>
    <name evidence="4" type="ORF">PAM7066_02299</name>
</gene>
<feature type="modified residue" description="4-aspartylphosphate" evidence="2">
    <location>
        <position position="68"/>
    </location>
</feature>
<protein>
    <submittedName>
        <fullName evidence="4">Phosphoserine phosphatase RsbP</fullName>
        <ecNumber evidence="4">3.1.3.3</ecNumber>
    </submittedName>
</protein>
<dbReference type="InterPro" id="IPR052016">
    <property type="entry name" value="Bact_Sigma-Reg"/>
</dbReference>
<dbReference type="AlphaFoldDB" id="A0A1Y5SXW6"/>
<evidence type="ECO:0000256" key="2">
    <source>
        <dbReference type="PROSITE-ProRule" id="PRU00169"/>
    </source>
</evidence>
<dbReference type="Pfam" id="PF00072">
    <property type="entry name" value="Response_reg"/>
    <property type="match status" value="1"/>
</dbReference>
<dbReference type="InterPro" id="IPR036457">
    <property type="entry name" value="PPM-type-like_dom_sf"/>
</dbReference>
<evidence type="ECO:0000313" key="5">
    <source>
        <dbReference type="Proteomes" id="UP000193870"/>
    </source>
</evidence>
<dbReference type="OrthoDB" id="9811749at2"/>
<dbReference type="InterPro" id="IPR001932">
    <property type="entry name" value="PPM-type_phosphatase-like_dom"/>
</dbReference>
<dbReference type="GO" id="GO:0000160">
    <property type="term" value="P:phosphorelay signal transduction system"/>
    <property type="evidence" value="ECO:0007669"/>
    <property type="project" value="InterPro"/>
</dbReference>
<dbReference type="Pfam" id="PF07228">
    <property type="entry name" value="SpoIIE"/>
    <property type="match status" value="1"/>
</dbReference>
<sequence length="417" mass="45629">MTDPDLESADDYPAPRRPTILLVDDSSLQRRVLAAALRGTPFTVIEAASGEEALDLCRETPPDIVVSDWMMPGMSGLDLCAALRSDLREDYIYFIILTTKTGTEDLATALSIGADDFVSKPLSHQELLARITAGERILGMTRELREKNRLVMQTLDRMRRMNDRLDQDLAEARRLQLSLSAKGPIEVPGWSIHFDLEPSGHVGGDILGTFPVGEDRIGLYSIDVSGHGITSALVTMRLSSWLSSGSPKRNIALTDGPDGIRMLPPDQICTRLNERFLADHDTGHYFTILIGELDPVTGRFAFCQAGHPHPLHCLEAGDMRYVGLGGPPVGLIDDMEYEAGEITLAPGDRLLIYSDGITECPAPDGTMVDEVGLTRMIDRHRNAHGAALFSAVRAELAYMRDGGDLPDDISAILIERL</sequence>
<feature type="domain" description="Response regulatory" evidence="3">
    <location>
        <begin position="19"/>
        <end position="135"/>
    </location>
</feature>
<keyword evidence="5" id="KW-1185">Reference proteome</keyword>